<dbReference type="InterPro" id="IPR022492">
    <property type="entry name" value="Phosphomutase_MSMEG4193_put"/>
</dbReference>
<dbReference type="RefSeq" id="WP_143937935.1">
    <property type="nucleotide sequence ID" value="NZ_VKKG01000002.1"/>
</dbReference>
<dbReference type="PANTHER" id="PTHR48100:SF2">
    <property type="entry name" value="CONSERVED PROTEIN"/>
    <property type="match status" value="1"/>
</dbReference>
<dbReference type="InterPro" id="IPR013078">
    <property type="entry name" value="His_Pase_superF_clade-1"/>
</dbReference>
<evidence type="ECO:0000313" key="3">
    <source>
        <dbReference type="Proteomes" id="UP000317638"/>
    </source>
</evidence>
<feature type="binding site" evidence="1">
    <location>
        <begin position="8"/>
        <end position="15"/>
    </location>
    <ligand>
        <name>substrate</name>
    </ligand>
</feature>
<keyword evidence="3" id="KW-1185">Reference proteome</keyword>
<feature type="binding site" evidence="1">
    <location>
        <position position="59"/>
    </location>
    <ligand>
        <name>substrate</name>
    </ligand>
</feature>
<dbReference type="GO" id="GO:0016791">
    <property type="term" value="F:phosphatase activity"/>
    <property type="evidence" value="ECO:0007669"/>
    <property type="project" value="TreeGrafter"/>
</dbReference>
<dbReference type="SUPFAM" id="SSF53254">
    <property type="entry name" value="Phosphoglycerate mutase-like"/>
    <property type="match status" value="1"/>
</dbReference>
<evidence type="ECO:0000256" key="1">
    <source>
        <dbReference type="PIRSR" id="PIRSR613078-2"/>
    </source>
</evidence>
<sequence>MTTLVLVRHGRSRANADGVLAGRADGVELDDVGRQQAQRLGELLSGAGIAAAYRSPILRCAQTAEELGFPEAVVVDGLSECDYGEWTNRKLADLTSEPLWRTVQDSPSQVRFPGGESMLEMRDRCVSAVADIVSRHPGETVLLVSHGDPIKAILSDALGQRFDDFQRLNVAPASVSVVSHAPESAPFVVCVNANTDVAALLAPRQAPTVGGGDTPEK</sequence>
<accession>A0A553K2V6</accession>
<organism evidence="2 3">
    <name type="scientific">Tessaracoccus rhinocerotis</name>
    <dbReference type="NCBI Taxonomy" id="1689449"/>
    <lineage>
        <taxon>Bacteria</taxon>
        <taxon>Bacillati</taxon>
        <taxon>Actinomycetota</taxon>
        <taxon>Actinomycetes</taxon>
        <taxon>Propionibacteriales</taxon>
        <taxon>Propionibacteriaceae</taxon>
        <taxon>Tessaracoccus</taxon>
    </lineage>
</organism>
<dbReference type="InterPro" id="IPR050275">
    <property type="entry name" value="PGM_Phosphatase"/>
</dbReference>
<proteinExistence type="predicted"/>
<dbReference type="OrthoDB" id="4120859at2"/>
<reference evidence="2 3" key="1">
    <citation type="submission" date="2019-07" db="EMBL/GenBank/DDBJ databases">
        <authorList>
            <person name="Zhou L.-Y."/>
        </authorList>
    </citation>
    <scope>NUCLEOTIDE SEQUENCE [LARGE SCALE GENOMIC DNA]</scope>
    <source>
        <strain evidence="2 3">YIM 101269</strain>
    </source>
</reference>
<dbReference type="AlphaFoldDB" id="A0A553K2V6"/>
<protein>
    <submittedName>
        <fullName evidence="2">MSMEG_4193 family putative phosphomutase</fullName>
    </submittedName>
</protein>
<dbReference type="PANTHER" id="PTHR48100">
    <property type="entry name" value="BROAD-SPECIFICITY PHOSPHATASE YOR283W-RELATED"/>
    <property type="match status" value="1"/>
</dbReference>
<dbReference type="Proteomes" id="UP000317638">
    <property type="component" value="Unassembled WGS sequence"/>
</dbReference>
<dbReference type="Gene3D" id="3.40.50.1240">
    <property type="entry name" value="Phosphoglycerate mutase-like"/>
    <property type="match status" value="1"/>
</dbReference>
<dbReference type="EMBL" id="VKKG01000002">
    <property type="protein sequence ID" value="TRY19043.1"/>
    <property type="molecule type" value="Genomic_DNA"/>
</dbReference>
<dbReference type="InterPro" id="IPR029033">
    <property type="entry name" value="His_PPase_superfam"/>
</dbReference>
<gene>
    <name evidence="2" type="ORF">FOJ82_08070</name>
</gene>
<evidence type="ECO:0000313" key="2">
    <source>
        <dbReference type="EMBL" id="TRY19043.1"/>
    </source>
</evidence>
<dbReference type="SMART" id="SM00855">
    <property type="entry name" value="PGAM"/>
    <property type="match status" value="1"/>
</dbReference>
<comment type="caution">
    <text evidence="2">The sequence shown here is derived from an EMBL/GenBank/DDBJ whole genome shotgun (WGS) entry which is preliminary data.</text>
</comment>
<name>A0A553K2V6_9ACTN</name>
<dbReference type="NCBIfam" id="TIGR03848">
    <property type="entry name" value="MSMEG_4193"/>
    <property type="match status" value="1"/>
</dbReference>
<dbReference type="CDD" id="cd07067">
    <property type="entry name" value="HP_PGM_like"/>
    <property type="match status" value="1"/>
</dbReference>
<dbReference type="GO" id="GO:0005737">
    <property type="term" value="C:cytoplasm"/>
    <property type="evidence" value="ECO:0007669"/>
    <property type="project" value="TreeGrafter"/>
</dbReference>
<dbReference type="Pfam" id="PF00300">
    <property type="entry name" value="His_Phos_1"/>
    <property type="match status" value="1"/>
</dbReference>